<feature type="compositionally biased region" description="Polar residues" evidence="1">
    <location>
        <begin position="51"/>
        <end position="63"/>
    </location>
</feature>
<feature type="region of interest" description="Disordered" evidence="1">
    <location>
        <begin position="51"/>
        <end position="72"/>
    </location>
</feature>
<evidence type="ECO:0000313" key="3">
    <source>
        <dbReference type="Proteomes" id="UP001497383"/>
    </source>
</evidence>
<organism evidence="2 3">
    <name type="scientific">Lodderomyces beijingensis</name>
    <dbReference type="NCBI Taxonomy" id="1775926"/>
    <lineage>
        <taxon>Eukaryota</taxon>
        <taxon>Fungi</taxon>
        <taxon>Dikarya</taxon>
        <taxon>Ascomycota</taxon>
        <taxon>Saccharomycotina</taxon>
        <taxon>Pichiomycetes</taxon>
        <taxon>Debaryomycetaceae</taxon>
        <taxon>Candida/Lodderomyces clade</taxon>
        <taxon>Lodderomyces</taxon>
    </lineage>
</organism>
<reference evidence="2 3" key="1">
    <citation type="submission" date="2024-03" db="EMBL/GenBank/DDBJ databases">
        <authorList>
            <person name="Brejova B."/>
        </authorList>
    </citation>
    <scope>NUCLEOTIDE SEQUENCE [LARGE SCALE GENOMIC DNA]</scope>
    <source>
        <strain evidence="2 3">CBS 14171</strain>
    </source>
</reference>
<keyword evidence="3" id="KW-1185">Reference proteome</keyword>
<dbReference type="InterPro" id="IPR035189">
    <property type="entry name" value="Std1/Mth1"/>
</dbReference>
<gene>
    <name evidence="2" type="ORF">LODBEIA_P32370</name>
</gene>
<dbReference type="Pfam" id="PF17235">
    <property type="entry name" value="STD1"/>
    <property type="match status" value="1"/>
</dbReference>
<dbReference type="GeneID" id="92208433"/>
<dbReference type="RefSeq" id="XP_066830175.1">
    <property type="nucleotide sequence ID" value="XM_066973325.1"/>
</dbReference>
<feature type="compositionally biased region" description="Low complexity" evidence="1">
    <location>
        <begin position="150"/>
        <end position="160"/>
    </location>
</feature>
<accession>A0ABP0ZLH9</accession>
<evidence type="ECO:0000313" key="2">
    <source>
        <dbReference type="EMBL" id="CAK9439013.1"/>
    </source>
</evidence>
<feature type="region of interest" description="Disordered" evidence="1">
    <location>
        <begin position="136"/>
        <end position="160"/>
    </location>
</feature>
<name>A0ABP0ZLH9_9ASCO</name>
<sequence>MYSSPFTNNLHQNAPSQFKENARNAIYNQIPTNVQNEQQLQQKHQYYNAQPSNLSIKSAPTQPLKSSYKSLSRRSTSSSSSIFSSFTNGKRSIRSAPSIYSSSTGTIPEDSEPITATVDQLLNDIALHEEHFRNQYEETKSQQRSKYNNSSSSLSATSMAATSSRSSASSEWSSPLPHQDSDAEELYKISLGSNLTYQNNQEESFLIDWNLNVTRCKLILINLPMISSVTNQPYNQNFPPHLIGDLAQLCHLIIVPPHITDKELIFTLIQSNIYQEHNLDLPFRKSVAEISVKQSRLLQVNSMRQERNGGDVNYQHHEQFLKFKYKEIAVRNYLINLAAAATTAHEYKLRVDEIKKSLKNAADPTTGAAVAKRKMNKDDKKVLWDQVRSNVFKRAGLEE</sequence>
<dbReference type="EMBL" id="OZ022408">
    <property type="protein sequence ID" value="CAK9439013.1"/>
    <property type="molecule type" value="Genomic_DNA"/>
</dbReference>
<dbReference type="Proteomes" id="UP001497383">
    <property type="component" value="Chromosome 4"/>
</dbReference>
<evidence type="ECO:0000256" key="1">
    <source>
        <dbReference type="SAM" id="MobiDB-lite"/>
    </source>
</evidence>
<protein>
    <submittedName>
        <fullName evidence="2">Uncharacterized protein</fullName>
    </submittedName>
</protein>
<proteinExistence type="predicted"/>